<evidence type="ECO:0000256" key="2">
    <source>
        <dbReference type="SAM" id="Phobius"/>
    </source>
</evidence>
<comment type="caution">
    <text evidence="4">The sequence shown here is derived from an EMBL/GenBank/DDBJ whole genome shotgun (WGS) entry which is preliminary data.</text>
</comment>
<feature type="region of interest" description="Disordered" evidence="1">
    <location>
        <begin position="742"/>
        <end position="762"/>
    </location>
</feature>
<keyword evidence="2" id="KW-1133">Transmembrane helix</keyword>
<gene>
    <name evidence="4" type="ORF">M9Y10_023837</name>
</gene>
<keyword evidence="2" id="KW-0472">Membrane</keyword>
<feature type="chain" id="PRO_5046420532" evidence="3">
    <location>
        <begin position="16"/>
        <end position="1068"/>
    </location>
</feature>
<keyword evidence="5" id="KW-1185">Reference proteome</keyword>
<keyword evidence="3" id="KW-0732">Signal</keyword>
<evidence type="ECO:0000256" key="1">
    <source>
        <dbReference type="SAM" id="MobiDB-lite"/>
    </source>
</evidence>
<keyword evidence="2" id="KW-0812">Transmembrane</keyword>
<proteinExistence type="predicted"/>
<evidence type="ECO:0000313" key="4">
    <source>
        <dbReference type="EMBL" id="KAK8895374.1"/>
    </source>
</evidence>
<accession>A0ABR2KW84</accession>
<name>A0ABR2KW84_9EUKA</name>
<dbReference type="EMBL" id="JAPFFF010000003">
    <property type="protein sequence ID" value="KAK8895374.1"/>
    <property type="molecule type" value="Genomic_DNA"/>
</dbReference>
<dbReference type="Proteomes" id="UP001470230">
    <property type="component" value="Unassembled WGS sequence"/>
</dbReference>
<sequence>MFLFCFSFIISKILCEKQTIEVKNFCDLSIPMQNAGDELEIIIPPKTLFFVSSTEGYSINTKFYPAYLTPNPMQRLVYFEFTDRINVISTLDNINFCFHILVLPKIPKTVDHIFISTNPGEQFRIHHLDKFNNNSPGDCLYNATFTNNHLIWLIGDNRTICEINTKIYEPFINIWNQYAGRLTYPCSFAFPFVDPTNESNIDFQTIYMSYENKLTLKSKSKLIHIEKVADLYYDYTSFFTMTCSPESENNYYTDYRAYVNISNLKDDKVITRGEEHYKKLQRFYIFDGITYLDFSIYNKYFNSRLGNIIIFPKITEMSSNILFNDNITFMFQNEKELEFKSGIDYVAETDIKAPILAISIDLSDDPDKYFILSTCPTETLIIGPSYQNDINYTNDKTYQYIMGSFQDIRTNITFEGEVTIAKIENTEITNITFNSSQTIDGCFIAYINKNAKCRFETTPIGELKEGYYDDSRTMFKNPINLEKNIFISPKYGEYYNTTVDFKNQSVTFENRNFQIVSTFNVVYVQNQKGWSAEILYPEVQQHKKFGPKYNITSFYFSQVPENRRIVIKFNKENDDENFELKIRTTSTERVNERAFSPFNCERLIVFNKLPSKFSINFRQSSKYRQINVNYGEKVCIFPAVSDIYYGKQSIDSSFYNAYGNLIFSHDEYENDIYCSNISSYYYYQSDTHPILYFKGFSYKRNIAFLSPPDDEYYEDYLLPDEPKFYIDTRIWETFGVHPLNKNQYDEIDEGDDGNGDEGEDDINNVEANLDYVSSYEVVNMAKITNYTIRVRDNAFIIIHSNANSEAEAFVHEYGKSRSFGKIKSDSADKVIYYGPYDGFIRVTKSANSAKSLRSSDDTFIYSYINLAKVKSLDYQECYDILISSDPKVHFSIAGSELKDSSKYNHTLANSDNFCLWFPFPIKTKVSSNSNLPHSQSIVVDHEQEQLSDAENSYSGKNFLYMLKKSSSQTNDKSATYNAEPYISSDMSSVSSFYKINKIFKLNGKYGILSDEFVPKVVDKDTKKNDDFNFVIFIYIGTGVFVLIIIIVVVVVCVKKNKKHKVEANSEKP</sequence>
<evidence type="ECO:0000256" key="3">
    <source>
        <dbReference type="SAM" id="SignalP"/>
    </source>
</evidence>
<protein>
    <submittedName>
        <fullName evidence="4">Uncharacterized protein</fullName>
    </submittedName>
</protein>
<reference evidence="4 5" key="1">
    <citation type="submission" date="2024-04" db="EMBL/GenBank/DDBJ databases">
        <title>Tritrichomonas musculus Genome.</title>
        <authorList>
            <person name="Alves-Ferreira E."/>
            <person name="Grigg M."/>
            <person name="Lorenzi H."/>
            <person name="Galac M."/>
        </authorList>
    </citation>
    <scope>NUCLEOTIDE SEQUENCE [LARGE SCALE GENOMIC DNA]</scope>
    <source>
        <strain evidence="4 5">EAF2021</strain>
    </source>
</reference>
<feature type="transmembrane region" description="Helical" evidence="2">
    <location>
        <begin position="1029"/>
        <end position="1053"/>
    </location>
</feature>
<feature type="signal peptide" evidence="3">
    <location>
        <begin position="1"/>
        <end position="15"/>
    </location>
</feature>
<evidence type="ECO:0000313" key="5">
    <source>
        <dbReference type="Proteomes" id="UP001470230"/>
    </source>
</evidence>
<organism evidence="4 5">
    <name type="scientific">Tritrichomonas musculus</name>
    <dbReference type="NCBI Taxonomy" id="1915356"/>
    <lineage>
        <taxon>Eukaryota</taxon>
        <taxon>Metamonada</taxon>
        <taxon>Parabasalia</taxon>
        <taxon>Tritrichomonadida</taxon>
        <taxon>Tritrichomonadidae</taxon>
        <taxon>Tritrichomonas</taxon>
    </lineage>
</organism>
<feature type="compositionally biased region" description="Acidic residues" evidence="1">
    <location>
        <begin position="745"/>
        <end position="762"/>
    </location>
</feature>